<dbReference type="PANTHER" id="PTHR30600">
    <property type="entry name" value="CYTOCHROME C PEROXIDASE-RELATED"/>
    <property type="match status" value="1"/>
</dbReference>
<dbReference type="PANTHER" id="PTHR30600:SF10">
    <property type="entry name" value="BLL6722 PROTEIN"/>
    <property type="match status" value="1"/>
</dbReference>
<dbReference type="PROSITE" id="PS51007">
    <property type="entry name" value="CYTC"/>
    <property type="match status" value="2"/>
</dbReference>
<feature type="signal peptide" evidence="8">
    <location>
        <begin position="1"/>
        <end position="26"/>
    </location>
</feature>
<dbReference type="Gene3D" id="1.20.1420.20">
    <property type="entry name" value="M75 peptidase, HXXE motif"/>
    <property type="match status" value="1"/>
</dbReference>
<dbReference type="InterPro" id="IPR036909">
    <property type="entry name" value="Cyt_c-like_dom_sf"/>
</dbReference>
<dbReference type="GO" id="GO:0020037">
    <property type="term" value="F:heme binding"/>
    <property type="evidence" value="ECO:0007669"/>
    <property type="project" value="InterPro"/>
</dbReference>
<dbReference type="InterPro" id="IPR051395">
    <property type="entry name" value="Cytochrome_c_Peroxidase/MauG"/>
</dbReference>
<dbReference type="PROSITE" id="PS51257">
    <property type="entry name" value="PROKAR_LIPOPROTEIN"/>
    <property type="match status" value="1"/>
</dbReference>
<dbReference type="Pfam" id="PF03150">
    <property type="entry name" value="CCP_MauG"/>
    <property type="match status" value="1"/>
</dbReference>
<dbReference type="AlphaFoldDB" id="A0A1H7V4N6"/>
<keyword evidence="11" id="KW-1185">Reference proteome</keyword>
<feature type="domain" description="Cytochrome c" evidence="9">
    <location>
        <begin position="313"/>
        <end position="447"/>
    </location>
</feature>
<keyword evidence="2 7" id="KW-0349">Heme</keyword>
<dbReference type="InterPro" id="IPR038352">
    <property type="entry name" value="Imelysin_sf"/>
</dbReference>
<feature type="domain" description="Cytochrome c" evidence="9">
    <location>
        <begin position="466"/>
        <end position="608"/>
    </location>
</feature>
<evidence type="ECO:0000313" key="11">
    <source>
        <dbReference type="Proteomes" id="UP000198984"/>
    </source>
</evidence>
<evidence type="ECO:0000256" key="2">
    <source>
        <dbReference type="ARBA" id="ARBA00022617"/>
    </source>
</evidence>
<dbReference type="GO" id="GO:0004130">
    <property type="term" value="F:cytochrome-c peroxidase activity"/>
    <property type="evidence" value="ECO:0007669"/>
    <property type="project" value="TreeGrafter"/>
</dbReference>
<dbReference type="STRING" id="573321.SAMN04488505_103216"/>
<keyword evidence="5" id="KW-0560">Oxidoreductase</keyword>
<accession>A0A1H7V4N6</accession>
<keyword evidence="3 7" id="KW-0479">Metal-binding</keyword>
<evidence type="ECO:0000256" key="6">
    <source>
        <dbReference type="ARBA" id="ARBA00023004"/>
    </source>
</evidence>
<dbReference type="Proteomes" id="UP000198984">
    <property type="component" value="Unassembled WGS sequence"/>
</dbReference>
<proteinExistence type="predicted"/>
<dbReference type="InterPro" id="IPR009056">
    <property type="entry name" value="Cyt_c-like_dom"/>
</dbReference>
<name>A0A1H7V4N6_9BACT</name>
<dbReference type="RefSeq" id="WP_202909246.1">
    <property type="nucleotide sequence ID" value="NZ_FOBB01000003.1"/>
</dbReference>
<dbReference type="EMBL" id="FOBB01000003">
    <property type="protein sequence ID" value="SEM04222.1"/>
    <property type="molecule type" value="Genomic_DNA"/>
</dbReference>
<dbReference type="SUPFAM" id="SSF46626">
    <property type="entry name" value="Cytochrome c"/>
    <property type="match status" value="2"/>
</dbReference>
<sequence>MPEKRGFKKQIIILCMALGSCLPALFSTGYPTHTNIGVTPAVAWFKAGAQDFAATTAQLQTALQAIDEKHPQTILQARQALTQCRLQYKRIEFFLEYFFRSAAMIYNGPPKYEIEEPYMEYMTPIGLQVIESLLFEKDAAAHQKELLQQAAASNSSAQDMAALLYGFAATDNQLLESVRLQLIRVYTLGITGYDAPLLKTGITESYAAMQGLQHILTPFLQTHAPHADSVGYYLAGCLQLLQADQNFDTFNRLQFLTVYALPLQRNLGLLINELHLQHNTTGGVLNYDAEHLFSKDAINKNAFTADSNTLNTALITLGKTLFTERALSGNNKISCATCHRPELHFTDALSASVAFDGHSHVGRNAPSLLYAAYQYAQFWDGRAKSLEEQVSAVVSNPQEMNGNAAQTLQQLQASKIYRQLFKQAFNDSAITTPGIATAIAAYVRTLSPFNAPFDQYLAGDTAAMNGAQQRGFNLFMGKAQCGTCHFAPVFNGLVPPLYNFTELEVLGTTRTDNLNKPEADTDQGRFNIFPIEYYQQAFKTPTVRNVSATGPYMHNGAFSTLQGVVEFYNKGGGRGLGLQVPQQTLAAAPLQLSSTEVNDIVSFLHALEDPITN</sequence>
<keyword evidence="6 7" id="KW-0408">Iron</keyword>
<dbReference type="Gene3D" id="1.10.760.10">
    <property type="entry name" value="Cytochrome c-like domain"/>
    <property type="match status" value="2"/>
</dbReference>
<evidence type="ECO:0000256" key="5">
    <source>
        <dbReference type="ARBA" id="ARBA00023002"/>
    </source>
</evidence>
<evidence type="ECO:0000256" key="8">
    <source>
        <dbReference type="SAM" id="SignalP"/>
    </source>
</evidence>
<evidence type="ECO:0000313" key="10">
    <source>
        <dbReference type="EMBL" id="SEM04222.1"/>
    </source>
</evidence>
<dbReference type="GO" id="GO:0046872">
    <property type="term" value="F:metal ion binding"/>
    <property type="evidence" value="ECO:0007669"/>
    <property type="project" value="UniProtKB-KW"/>
</dbReference>
<dbReference type="GO" id="GO:0030313">
    <property type="term" value="C:cell envelope"/>
    <property type="evidence" value="ECO:0007669"/>
    <property type="project" value="UniProtKB-SubCell"/>
</dbReference>
<evidence type="ECO:0000259" key="9">
    <source>
        <dbReference type="PROSITE" id="PS51007"/>
    </source>
</evidence>
<feature type="chain" id="PRO_5011726126" evidence="8">
    <location>
        <begin position="27"/>
        <end position="613"/>
    </location>
</feature>
<organism evidence="10 11">
    <name type="scientific">Chitinophaga rupis</name>
    <dbReference type="NCBI Taxonomy" id="573321"/>
    <lineage>
        <taxon>Bacteria</taxon>
        <taxon>Pseudomonadati</taxon>
        <taxon>Bacteroidota</taxon>
        <taxon>Chitinophagia</taxon>
        <taxon>Chitinophagales</taxon>
        <taxon>Chitinophagaceae</taxon>
        <taxon>Chitinophaga</taxon>
    </lineage>
</organism>
<evidence type="ECO:0000256" key="7">
    <source>
        <dbReference type="PROSITE-ProRule" id="PRU00433"/>
    </source>
</evidence>
<dbReference type="InterPro" id="IPR004852">
    <property type="entry name" value="Di-haem_cyt_c_peroxidsae"/>
</dbReference>
<evidence type="ECO:0000256" key="3">
    <source>
        <dbReference type="ARBA" id="ARBA00022723"/>
    </source>
</evidence>
<dbReference type="GO" id="GO:0009055">
    <property type="term" value="F:electron transfer activity"/>
    <property type="evidence" value="ECO:0007669"/>
    <property type="project" value="InterPro"/>
</dbReference>
<evidence type="ECO:0000256" key="4">
    <source>
        <dbReference type="ARBA" id="ARBA00022729"/>
    </source>
</evidence>
<keyword evidence="4 8" id="KW-0732">Signal</keyword>
<evidence type="ECO:0000256" key="1">
    <source>
        <dbReference type="ARBA" id="ARBA00004196"/>
    </source>
</evidence>
<keyword evidence="10" id="KW-0575">Peroxidase</keyword>
<gene>
    <name evidence="10" type="ORF">SAMN04488505_103216</name>
</gene>
<protein>
    <submittedName>
        <fullName evidence="10">Cytochrome c peroxidase</fullName>
    </submittedName>
</protein>
<comment type="subcellular location">
    <subcellularLocation>
        <location evidence="1">Cell envelope</location>
    </subcellularLocation>
</comment>
<reference evidence="10 11" key="1">
    <citation type="submission" date="2016-10" db="EMBL/GenBank/DDBJ databases">
        <authorList>
            <person name="de Groot N.N."/>
        </authorList>
    </citation>
    <scope>NUCLEOTIDE SEQUENCE [LARGE SCALE GENOMIC DNA]</scope>
    <source>
        <strain evidence="10 11">DSM 21039</strain>
    </source>
</reference>